<feature type="signal peptide" evidence="9">
    <location>
        <begin position="1"/>
        <end position="17"/>
    </location>
</feature>
<comment type="subcellular location">
    <subcellularLocation>
        <location evidence="1">Secreted</location>
        <location evidence="1">Extracellular space</location>
    </subcellularLocation>
</comment>
<reference evidence="10" key="1">
    <citation type="submission" date="2015-12" db="EMBL/GenBank/DDBJ databases">
        <title>De novo transcriptome assembly of four potential Pierce s Disease insect vectors from Arizona vineyards.</title>
        <authorList>
            <person name="Tassone E.E."/>
        </authorList>
    </citation>
    <scope>NUCLEOTIDE SEQUENCE</scope>
</reference>
<dbReference type="EMBL" id="GEDC01001676">
    <property type="protein sequence ID" value="JAS35622.1"/>
    <property type="molecule type" value="Transcribed_RNA"/>
</dbReference>
<dbReference type="Gene3D" id="3.40.50.880">
    <property type="match status" value="1"/>
</dbReference>
<evidence type="ECO:0000256" key="2">
    <source>
        <dbReference type="ARBA" id="ARBA00011083"/>
    </source>
</evidence>
<feature type="non-terminal residue" evidence="10">
    <location>
        <position position="238"/>
    </location>
</feature>
<comment type="catalytic activity">
    <reaction evidence="8">
        <text>(6S)-5,6,7,8-tetrahydrofolyl-(gamma-L-Glu)(n) + (n-1) H2O = (6S)-5,6,7,8-tetrahydrofolate + (n-1) L-glutamate</text>
        <dbReference type="Rhea" id="RHEA:56784"/>
        <dbReference type="Rhea" id="RHEA-COMP:14738"/>
        <dbReference type="ChEBI" id="CHEBI:15377"/>
        <dbReference type="ChEBI" id="CHEBI:29985"/>
        <dbReference type="ChEBI" id="CHEBI:57453"/>
        <dbReference type="ChEBI" id="CHEBI:141005"/>
        <dbReference type="EC" id="3.4.19.9"/>
    </reaction>
</comment>
<dbReference type="PANTHER" id="PTHR11315:SF0">
    <property type="entry name" value="FOLATE GAMMA-GLUTAMYL HYDROLASE"/>
    <property type="match status" value="1"/>
</dbReference>
<accession>A0A1B6ECG3</accession>
<dbReference type="InterPro" id="IPR011697">
    <property type="entry name" value="Peptidase_C26"/>
</dbReference>
<evidence type="ECO:0000256" key="8">
    <source>
        <dbReference type="PROSITE-ProRule" id="PRU00607"/>
    </source>
</evidence>
<evidence type="ECO:0000256" key="9">
    <source>
        <dbReference type="SAM" id="SignalP"/>
    </source>
</evidence>
<dbReference type="InterPro" id="IPR015527">
    <property type="entry name" value="Pept_C26_g-glut_hydrolase"/>
</dbReference>
<protein>
    <recommendedName>
        <fullName evidence="3 8">folate gamma-glutamyl hydrolase</fullName>
        <ecNumber evidence="3 8">3.4.19.9</ecNumber>
    </recommendedName>
</protein>
<dbReference type="PROSITE" id="PS51275">
    <property type="entry name" value="PEPTIDASE_C26_GGH"/>
    <property type="match status" value="1"/>
</dbReference>
<dbReference type="GO" id="GO:0034722">
    <property type="term" value="F:gamma-glutamyl-peptidase activity"/>
    <property type="evidence" value="ECO:0007669"/>
    <property type="project" value="UniProtKB-UniRule"/>
</dbReference>
<dbReference type="Pfam" id="PF07722">
    <property type="entry name" value="Peptidase_C26"/>
    <property type="match status" value="1"/>
</dbReference>
<gene>
    <name evidence="10" type="ORF">g.32585</name>
</gene>
<proteinExistence type="inferred from homology"/>
<dbReference type="AlphaFoldDB" id="A0A1B6ECG3"/>
<feature type="chain" id="PRO_5008581967" description="folate gamma-glutamyl hydrolase" evidence="9">
    <location>
        <begin position="18"/>
        <end position="238"/>
    </location>
</feature>
<feature type="active site" description="Nucleophile" evidence="7 8">
    <location>
        <position position="121"/>
    </location>
</feature>
<evidence type="ECO:0000256" key="7">
    <source>
        <dbReference type="PIRSR" id="PIRSR615527-1"/>
    </source>
</evidence>
<evidence type="ECO:0000256" key="1">
    <source>
        <dbReference type="ARBA" id="ARBA00004239"/>
    </source>
</evidence>
<evidence type="ECO:0000256" key="5">
    <source>
        <dbReference type="ARBA" id="ARBA00022729"/>
    </source>
</evidence>
<keyword evidence="6 8" id="KW-0378">Hydrolase</keyword>
<keyword evidence="4" id="KW-0964">Secreted</keyword>
<evidence type="ECO:0000256" key="4">
    <source>
        <dbReference type="ARBA" id="ARBA00022525"/>
    </source>
</evidence>
<comment type="similarity">
    <text evidence="2">Belongs to the peptidase C26 family.</text>
</comment>
<evidence type="ECO:0000256" key="3">
    <source>
        <dbReference type="ARBA" id="ARBA00012886"/>
    </source>
</evidence>
<dbReference type="PANTHER" id="PTHR11315">
    <property type="entry name" value="PROTEASE FAMILY C26 GAMMA-GLUTAMYL HYDROLASE"/>
    <property type="match status" value="1"/>
</dbReference>
<dbReference type="EC" id="3.4.19.9" evidence="3 8"/>
<dbReference type="GO" id="GO:0046900">
    <property type="term" value="P:tetrahydrofolylpolyglutamate metabolic process"/>
    <property type="evidence" value="ECO:0007669"/>
    <property type="project" value="TreeGrafter"/>
</dbReference>
<dbReference type="InterPro" id="IPR029062">
    <property type="entry name" value="Class_I_gatase-like"/>
</dbReference>
<dbReference type="GO" id="GO:0005576">
    <property type="term" value="C:extracellular region"/>
    <property type="evidence" value="ECO:0007669"/>
    <property type="project" value="UniProtKB-SubCell"/>
</dbReference>
<evidence type="ECO:0000313" key="10">
    <source>
        <dbReference type="EMBL" id="JAS35622.1"/>
    </source>
</evidence>
<dbReference type="GO" id="GO:0005773">
    <property type="term" value="C:vacuole"/>
    <property type="evidence" value="ECO:0007669"/>
    <property type="project" value="TreeGrafter"/>
</dbReference>
<evidence type="ECO:0000256" key="6">
    <source>
        <dbReference type="ARBA" id="ARBA00022801"/>
    </source>
</evidence>
<keyword evidence="5 9" id="KW-0732">Signal</keyword>
<sequence>MLTACLIVALATATVSATSRPIIGVLSQEVPPQLKLNFTSYIAASYVKAIEASGARVVPIAIGQTYVYYENILGKINGVVFPGGGVDFNSPKGYGEAALKILDIAMKLNDRGDYFPLMGVCLGYEMLMFAASKDYRILTKCDADSPLSLNFVTGYNSSRLFSKAPQEIINILATLPTTSNHHLNCVTVENHAKHHLQKSWRILTTNQDKNGVHFISTSESLHYPFVGLQFHPEKNAYE</sequence>
<organism evidence="10">
    <name type="scientific">Clastoptera arizonana</name>
    <name type="common">Arizona spittle bug</name>
    <dbReference type="NCBI Taxonomy" id="38151"/>
    <lineage>
        <taxon>Eukaryota</taxon>
        <taxon>Metazoa</taxon>
        <taxon>Ecdysozoa</taxon>
        <taxon>Arthropoda</taxon>
        <taxon>Hexapoda</taxon>
        <taxon>Insecta</taxon>
        <taxon>Pterygota</taxon>
        <taxon>Neoptera</taxon>
        <taxon>Paraneoptera</taxon>
        <taxon>Hemiptera</taxon>
        <taxon>Auchenorrhyncha</taxon>
        <taxon>Cercopoidea</taxon>
        <taxon>Clastopteridae</taxon>
        <taxon>Clastoptera</taxon>
    </lineage>
</organism>
<feature type="active site" description="Proton donor" evidence="7">
    <location>
        <position position="231"/>
    </location>
</feature>
<dbReference type="SUPFAM" id="SSF52317">
    <property type="entry name" value="Class I glutamine amidotransferase-like"/>
    <property type="match status" value="1"/>
</dbReference>
<feature type="active site" evidence="8">
    <location>
        <position position="231"/>
    </location>
</feature>
<name>A0A1B6ECG3_9HEMI</name>
<dbReference type="PROSITE" id="PS51273">
    <property type="entry name" value="GATASE_TYPE_1"/>
    <property type="match status" value="1"/>
</dbReference>